<organism evidence="5 6">
    <name type="scientific">Rhodococcoides kyotonense</name>
    <dbReference type="NCBI Taxonomy" id="398843"/>
    <lineage>
        <taxon>Bacteria</taxon>
        <taxon>Bacillati</taxon>
        <taxon>Actinomycetota</taxon>
        <taxon>Actinomycetes</taxon>
        <taxon>Mycobacteriales</taxon>
        <taxon>Nocardiaceae</taxon>
        <taxon>Rhodococcoides</taxon>
    </lineage>
</organism>
<gene>
    <name evidence="5" type="ORF">SAMN05421642_10536</name>
</gene>
<feature type="domain" description="FAD-binding" evidence="4">
    <location>
        <begin position="22"/>
        <end position="385"/>
    </location>
</feature>
<reference evidence="6" key="1">
    <citation type="submission" date="2017-06" db="EMBL/GenBank/DDBJ databases">
        <authorList>
            <person name="Varghese N."/>
            <person name="Submissions S."/>
        </authorList>
    </citation>
    <scope>NUCLEOTIDE SEQUENCE [LARGE SCALE GENOMIC DNA]</scope>
    <source>
        <strain evidence="6">JCM 23211</strain>
    </source>
</reference>
<keyword evidence="2" id="KW-0274">FAD</keyword>
<sequence>MTNSDLPAPGFLPFLDDGSGYDTDVVVIGLGPAGGTAALALATYGVRVHAVSMFPWVANSPRAHITNQRAAEVLRDLGVEEEARRYATPWEQMGDTLFTTSLAGEEIVRLQTWGTGDLRYGDYLTGSPCTMLDIPQPLMEPVMIKNAAERGAIISFHTEYLDHTQDENGVTVRLRDVRSGHVFEQRTRYLLGFDGARSKIADELELPFEGELARAGTAYILFNADLSKYVAHRPSILHWIMNSKAGFGEIGMGLLRAIKPWNQWIAGWGFDMADGQPDVSDETVIEQIRTLVGDPELDIDIESRSFWYVNQQHANHYQSGRVFCGGDAVHRHPPSSGLGSNTSVQDAFNIAWKIAFAVKGYAGPELLETYSPERVPVGKQIVARANQSRKDYAGLREWFDTDSEDPVLDGLAKLKDPSPEGVARRERLYEALELKNTEFNAHGVELNQRYASTAVVPDPDLADEQWARHRELYLQATTRPGAKLPHAWLVGSDGRRISTLDVVGKGMMTLLTGIGGQAWKHAAASLDLPYLRTVVVGEPGTIDPYGYWRQVREIHEAGAILVRPDGYIAWRHSTPVWDDAEALATLEDVMGTILDRPAARTGTGAETIAQDSARSTAPQYSTAPAPITVPQATPDDALATAGQE</sequence>
<evidence type="ECO:0000256" key="3">
    <source>
        <dbReference type="SAM" id="MobiDB-lite"/>
    </source>
</evidence>
<dbReference type="Gene3D" id="3.50.50.60">
    <property type="entry name" value="FAD/NAD(P)-binding domain"/>
    <property type="match status" value="1"/>
</dbReference>
<feature type="compositionally biased region" description="Polar residues" evidence="3">
    <location>
        <begin position="609"/>
        <end position="622"/>
    </location>
</feature>
<evidence type="ECO:0000313" key="5">
    <source>
        <dbReference type="EMBL" id="SNS74946.1"/>
    </source>
</evidence>
<dbReference type="PRINTS" id="PR00420">
    <property type="entry name" value="RNGMNOXGNASE"/>
</dbReference>
<evidence type="ECO:0000259" key="4">
    <source>
        <dbReference type="Pfam" id="PF01494"/>
    </source>
</evidence>
<dbReference type="Pfam" id="PF21274">
    <property type="entry name" value="Rng_hyd_C"/>
    <property type="match status" value="1"/>
</dbReference>
<dbReference type="Pfam" id="PF01494">
    <property type="entry name" value="FAD_binding_3"/>
    <property type="match status" value="1"/>
</dbReference>
<dbReference type="Gene3D" id="3.40.30.120">
    <property type="match status" value="1"/>
</dbReference>
<dbReference type="SUPFAM" id="SSF51905">
    <property type="entry name" value="FAD/NAD(P)-binding domain"/>
    <property type="match status" value="1"/>
</dbReference>
<evidence type="ECO:0000256" key="1">
    <source>
        <dbReference type="ARBA" id="ARBA00022630"/>
    </source>
</evidence>
<evidence type="ECO:0000313" key="6">
    <source>
        <dbReference type="Proteomes" id="UP000198327"/>
    </source>
</evidence>
<accession>A0A239H0E8</accession>
<dbReference type="GO" id="GO:0071949">
    <property type="term" value="F:FAD binding"/>
    <property type="evidence" value="ECO:0007669"/>
    <property type="project" value="InterPro"/>
</dbReference>
<keyword evidence="6" id="KW-1185">Reference proteome</keyword>
<dbReference type="OrthoDB" id="8670884at2"/>
<dbReference type="InterPro" id="IPR036188">
    <property type="entry name" value="FAD/NAD-bd_sf"/>
</dbReference>
<dbReference type="EMBL" id="FZOW01000005">
    <property type="protein sequence ID" value="SNS74946.1"/>
    <property type="molecule type" value="Genomic_DNA"/>
</dbReference>
<dbReference type="GO" id="GO:0016709">
    <property type="term" value="F:oxidoreductase activity, acting on paired donors, with incorporation or reduction of molecular oxygen, NAD(P)H as one donor, and incorporation of one atom of oxygen"/>
    <property type="evidence" value="ECO:0007669"/>
    <property type="project" value="UniProtKB-ARBA"/>
</dbReference>
<evidence type="ECO:0000256" key="2">
    <source>
        <dbReference type="ARBA" id="ARBA00022827"/>
    </source>
</evidence>
<name>A0A239H0E8_9NOCA</name>
<keyword evidence="5" id="KW-0503">Monooxygenase</keyword>
<proteinExistence type="predicted"/>
<dbReference type="Proteomes" id="UP000198327">
    <property type="component" value="Unassembled WGS sequence"/>
</dbReference>
<dbReference type="InterPro" id="IPR002938">
    <property type="entry name" value="FAD-bd"/>
</dbReference>
<keyword evidence="5" id="KW-0560">Oxidoreductase</keyword>
<dbReference type="PANTHER" id="PTHR43004">
    <property type="entry name" value="TRK SYSTEM POTASSIUM UPTAKE PROTEIN"/>
    <property type="match status" value="1"/>
</dbReference>
<dbReference type="PANTHER" id="PTHR43004:SF8">
    <property type="entry name" value="FAD-BINDING DOMAIN-CONTAINING PROTEIN-RELATED"/>
    <property type="match status" value="1"/>
</dbReference>
<dbReference type="RefSeq" id="WP_089245589.1">
    <property type="nucleotide sequence ID" value="NZ_FZOW01000005.1"/>
</dbReference>
<protein>
    <submittedName>
        <fullName evidence="5">2,4-dichlorophenol 6-monooxygenase</fullName>
    </submittedName>
</protein>
<dbReference type="Gene3D" id="3.30.9.10">
    <property type="entry name" value="D-Amino Acid Oxidase, subunit A, domain 2"/>
    <property type="match status" value="1"/>
</dbReference>
<feature type="region of interest" description="Disordered" evidence="3">
    <location>
        <begin position="601"/>
        <end position="644"/>
    </location>
</feature>
<dbReference type="InterPro" id="IPR050641">
    <property type="entry name" value="RIFMO-like"/>
</dbReference>
<keyword evidence="1" id="KW-0285">Flavoprotein</keyword>
<dbReference type="AlphaFoldDB" id="A0A239H0E8"/>